<keyword evidence="9" id="KW-0539">Nucleus</keyword>
<feature type="domain" description="Replication protein A OB" evidence="11">
    <location>
        <begin position="309"/>
        <end position="400"/>
    </location>
</feature>
<dbReference type="InterPro" id="IPR002093">
    <property type="entry name" value="BRCA2_repeat"/>
</dbReference>
<dbReference type="CDD" id="cd04474">
    <property type="entry name" value="RPA1_DBD_A"/>
    <property type="match status" value="1"/>
</dbReference>
<evidence type="ECO:0000259" key="11">
    <source>
        <dbReference type="Pfam" id="PF16900"/>
    </source>
</evidence>
<feature type="region of interest" description="Disordered" evidence="10">
    <location>
        <begin position="94"/>
        <end position="132"/>
    </location>
</feature>
<dbReference type="GO" id="GO:0003677">
    <property type="term" value="F:DNA binding"/>
    <property type="evidence" value="ECO:0007669"/>
    <property type="project" value="UniProtKB-KW"/>
</dbReference>
<keyword evidence="6" id="KW-0863">Zinc-finger</keyword>
<dbReference type="FunFam" id="2.40.50.140:FF:000041">
    <property type="entry name" value="Replication protein A subunit"/>
    <property type="match status" value="1"/>
</dbReference>
<keyword evidence="4" id="KW-0235">DNA replication</keyword>
<dbReference type="Pfam" id="PF00634">
    <property type="entry name" value="BRCA2"/>
    <property type="match status" value="2"/>
</dbReference>
<evidence type="ECO:0000313" key="13">
    <source>
        <dbReference type="WBParaSite" id="PSAMB.scaffold10440size4082.g33317.t1"/>
    </source>
</evidence>
<evidence type="ECO:0000256" key="2">
    <source>
        <dbReference type="ARBA" id="ARBA00005690"/>
    </source>
</evidence>
<evidence type="ECO:0000256" key="8">
    <source>
        <dbReference type="ARBA" id="ARBA00023125"/>
    </source>
</evidence>
<keyword evidence="12" id="KW-1185">Reference proteome</keyword>
<keyword evidence="7" id="KW-0862">Zinc</keyword>
<keyword evidence="5" id="KW-0479">Metal-binding</keyword>
<keyword evidence="8" id="KW-0238">DNA-binding</keyword>
<feature type="compositionally biased region" description="Low complexity" evidence="10">
    <location>
        <begin position="94"/>
        <end position="110"/>
    </location>
</feature>
<evidence type="ECO:0000256" key="5">
    <source>
        <dbReference type="ARBA" id="ARBA00022723"/>
    </source>
</evidence>
<evidence type="ECO:0000256" key="6">
    <source>
        <dbReference type="ARBA" id="ARBA00022771"/>
    </source>
</evidence>
<dbReference type="FunFam" id="2.40.50.140:FF:000064">
    <property type="entry name" value="Replication protein A subunit"/>
    <property type="match status" value="1"/>
</dbReference>
<evidence type="ECO:0000313" key="12">
    <source>
        <dbReference type="Proteomes" id="UP000887566"/>
    </source>
</evidence>
<dbReference type="Gene3D" id="2.40.50.140">
    <property type="entry name" value="Nucleic acid-binding proteins"/>
    <property type="match status" value="2"/>
</dbReference>
<dbReference type="WBParaSite" id="PSAMB.scaffold10440size4082.g33317.t1">
    <property type="protein sequence ID" value="PSAMB.scaffold10440size4082.g33317.t1"/>
    <property type="gene ID" value="PSAMB.scaffold10440size4082.g33317"/>
</dbReference>
<dbReference type="GO" id="GO:0005634">
    <property type="term" value="C:nucleus"/>
    <property type="evidence" value="ECO:0007669"/>
    <property type="project" value="UniProtKB-SubCell"/>
</dbReference>
<dbReference type="CDD" id="cd04475">
    <property type="entry name" value="RPA1_DBD_B"/>
    <property type="match status" value="1"/>
</dbReference>
<evidence type="ECO:0000256" key="7">
    <source>
        <dbReference type="ARBA" id="ARBA00022833"/>
    </source>
</evidence>
<evidence type="ECO:0000256" key="1">
    <source>
        <dbReference type="ARBA" id="ARBA00004123"/>
    </source>
</evidence>
<comment type="similarity">
    <text evidence="2">Belongs to the replication factor A protein 1 family.</text>
</comment>
<dbReference type="Proteomes" id="UP000887566">
    <property type="component" value="Unplaced"/>
</dbReference>
<dbReference type="SUPFAM" id="SSF50249">
    <property type="entry name" value="Nucleic acid-binding proteins"/>
    <property type="match status" value="2"/>
</dbReference>
<dbReference type="GO" id="GO:0008270">
    <property type="term" value="F:zinc ion binding"/>
    <property type="evidence" value="ECO:0007669"/>
    <property type="project" value="UniProtKB-KW"/>
</dbReference>
<evidence type="ECO:0000256" key="4">
    <source>
        <dbReference type="ARBA" id="ARBA00022705"/>
    </source>
</evidence>
<comment type="subcellular location">
    <subcellularLocation>
        <location evidence="1">Nucleus</location>
    </subcellularLocation>
</comment>
<reference evidence="13" key="1">
    <citation type="submission" date="2022-11" db="UniProtKB">
        <authorList>
            <consortium name="WormBaseParasite"/>
        </authorList>
    </citation>
    <scope>IDENTIFICATION</scope>
</reference>
<dbReference type="PROSITE" id="PS50138">
    <property type="entry name" value="BRCA2_REPEAT"/>
    <property type="match status" value="2"/>
</dbReference>
<proteinExistence type="inferred from homology"/>
<organism evidence="12 13">
    <name type="scientific">Plectus sambesii</name>
    <dbReference type="NCBI Taxonomy" id="2011161"/>
    <lineage>
        <taxon>Eukaryota</taxon>
        <taxon>Metazoa</taxon>
        <taxon>Ecdysozoa</taxon>
        <taxon>Nematoda</taxon>
        <taxon>Chromadorea</taxon>
        <taxon>Plectida</taxon>
        <taxon>Plectina</taxon>
        <taxon>Plectoidea</taxon>
        <taxon>Plectidae</taxon>
        <taxon>Plectus</taxon>
    </lineage>
</organism>
<evidence type="ECO:0000256" key="9">
    <source>
        <dbReference type="ARBA" id="ARBA00023242"/>
    </source>
</evidence>
<dbReference type="PANTHER" id="PTHR47165:SF4">
    <property type="entry name" value="OS03G0429900 PROTEIN"/>
    <property type="match status" value="1"/>
</dbReference>
<dbReference type="PANTHER" id="PTHR47165">
    <property type="entry name" value="OS03G0429900 PROTEIN"/>
    <property type="match status" value="1"/>
</dbReference>
<evidence type="ECO:0000256" key="10">
    <source>
        <dbReference type="SAM" id="MobiDB-lite"/>
    </source>
</evidence>
<evidence type="ECO:0000256" key="3">
    <source>
        <dbReference type="ARBA" id="ARBA00019850"/>
    </source>
</evidence>
<dbReference type="InterPro" id="IPR031657">
    <property type="entry name" value="REPA_OB_2"/>
</dbReference>
<name>A0A914UIP5_9BILA</name>
<sequence>MNLELANTKSFGGGFSTASGKEVKISEEALNNARKLFKDEADIDDASTSNADSDTTKPMSMAAGGFATASGKPTTVSESALKKARLLFDDIDGSATTATTPTTPSFGSGARLSAAGRLQKPSSIRRSFQPPRAAPGIVRGEVLAEVSNGGNVTPIRVNARGVGSGVLAGSSPATQPITPIGAISPYTSKWKICGMVTSKEEIRTIRTARGDTKAFHFEMVDQEGMDVRVSAWDNLADKFHSVVAKGQMYYLSGATVKQTNKRFNTTKHEYELSLRSDSEIVSCSDRAQFAAPRIRFRFVKFDQLKNCIGSTVDVIGVVQTVDNVVAVPSRKTNEDLNKRDIHLVDDTNLMVTLTLWGEQARNFSINDQEHPIIALKGVSVREFRECVSLSMMGSTKMEMNPDFPEAYELS</sequence>
<dbReference type="Pfam" id="PF16900">
    <property type="entry name" value="REPA_OB_2"/>
    <property type="match status" value="1"/>
</dbReference>
<dbReference type="AlphaFoldDB" id="A0A914UIP5"/>
<dbReference type="GO" id="GO:0006260">
    <property type="term" value="P:DNA replication"/>
    <property type="evidence" value="ECO:0007669"/>
    <property type="project" value="UniProtKB-KW"/>
</dbReference>
<protein>
    <recommendedName>
        <fullName evidence="3">Replication protein A 70 kDa DNA-binding subunit</fullName>
    </recommendedName>
</protein>
<accession>A0A914UIP5</accession>
<dbReference type="InterPro" id="IPR012340">
    <property type="entry name" value="NA-bd_OB-fold"/>
</dbReference>